<feature type="transmembrane region" description="Helical" evidence="10">
    <location>
        <begin position="326"/>
        <end position="346"/>
    </location>
</feature>
<evidence type="ECO:0000313" key="12">
    <source>
        <dbReference type="EMBL" id="RAI41302.1"/>
    </source>
</evidence>
<dbReference type="GO" id="GO:0015297">
    <property type="term" value="F:antiporter activity"/>
    <property type="evidence" value="ECO:0007669"/>
    <property type="project" value="UniProtKB-KW"/>
</dbReference>
<evidence type="ECO:0000313" key="13">
    <source>
        <dbReference type="Proteomes" id="UP000248863"/>
    </source>
</evidence>
<evidence type="ECO:0000256" key="3">
    <source>
        <dbReference type="ARBA" id="ARBA00022449"/>
    </source>
</evidence>
<evidence type="ECO:0000256" key="8">
    <source>
        <dbReference type="ARBA" id="ARBA00023065"/>
    </source>
</evidence>
<dbReference type="PANTHER" id="PTHR46157">
    <property type="entry name" value="K(+) EFFLUX ANTIPORTER 3, CHLOROPLASTIC"/>
    <property type="match status" value="1"/>
</dbReference>
<feature type="transmembrane region" description="Helical" evidence="10">
    <location>
        <begin position="293"/>
        <end position="314"/>
    </location>
</feature>
<proteinExistence type="predicted"/>
<feature type="transmembrane region" description="Helical" evidence="10">
    <location>
        <begin position="146"/>
        <end position="168"/>
    </location>
</feature>
<dbReference type="InterPro" id="IPR006153">
    <property type="entry name" value="Cation/H_exchanger_TM"/>
</dbReference>
<gene>
    <name evidence="12" type="ORF">CH338_03485</name>
</gene>
<evidence type="ECO:0000256" key="1">
    <source>
        <dbReference type="ARBA" id="ARBA00004141"/>
    </source>
</evidence>
<dbReference type="RefSeq" id="WP_111355640.1">
    <property type="nucleotide sequence ID" value="NZ_NHSK01000002.1"/>
</dbReference>
<keyword evidence="6" id="KW-0630">Potassium</keyword>
<evidence type="ECO:0000256" key="4">
    <source>
        <dbReference type="ARBA" id="ARBA00022538"/>
    </source>
</evidence>
<feature type="transmembrane region" description="Helical" evidence="10">
    <location>
        <begin position="6"/>
        <end position="23"/>
    </location>
</feature>
<keyword evidence="3" id="KW-0050">Antiport</keyword>
<dbReference type="EMBL" id="NPEU01000020">
    <property type="protein sequence ID" value="RAI41302.1"/>
    <property type="molecule type" value="Genomic_DNA"/>
</dbReference>
<feature type="transmembrane region" description="Helical" evidence="10">
    <location>
        <begin position="113"/>
        <end position="134"/>
    </location>
</feature>
<evidence type="ECO:0000256" key="2">
    <source>
        <dbReference type="ARBA" id="ARBA00022448"/>
    </source>
</evidence>
<organism evidence="12 13">
    <name type="scientific">Rhodoplanes elegans</name>
    <dbReference type="NCBI Taxonomy" id="29408"/>
    <lineage>
        <taxon>Bacteria</taxon>
        <taxon>Pseudomonadati</taxon>
        <taxon>Pseudomonadota</taxon>
        <taxon>Alphaproteobacteria</taxon>
        <taxon>Hyphomicrobiales</taxon>
        <taxon>Nitrobacteraceae</taxon>
        <taxon>Rhodoplanes</taxon>
    </lineage>
</organism>
<dbReference type="GO" id="GO:1902600">
    <property type="term" value="P:proton transmembrane transport"/>
    <property type="evidence" value="ECO:0007669"/>
    <property type="project" value="InterPro"/>
</dbReference>
<dbReference type="InterPro" id="IPR003148">
    <property type="entry name" value="RCK_N"/>
</dbReference>
<dbReference type="Pfam" id="PF02254">
    <property type="entry name" value="TrkA_N"/>
    <property type="match status" value="1"/>
</dbReference>
<comment type="subcellular location">
    <subcellularLocation>
        <location evidence="1">Membrane</location>
        <topology evidence="1">Multi-pass membrane protein</topology>
    </subcellularLocation>
</comment>
<feature type="domain" description="RCK N-terminal" evidence="11">
    <location>
        <begin position="407"/>
        <end position="523"/>
    </location>
</feature>
<feature type="transmembrane region" description="Helical" evidence="10">
    <location>
        <begin position="352"/>
        <end position="372"/>
    </location>
</feature>
<evidence type="ECO:0000256" key="10">
    <source>
        <dbReference type="SAM" id="Phobius"/>
    </source>
</evidence>
<feature type="transmembrane region" description="Helical" evidence="10">
    <location>
        <begin position="174"/>
        <end position="195"/>
    </location>
</feature>
<dbReference type="GO" id="GO:0006813">
    <property type="term" value="P:potassium ion transport"/>
    <property type="evidence" value="ECO:0007669"/>
    <property type="project" value="UniProtKB-KW"/>
</dbReference>
<dbReference type="SUPFAM" id="SSF51735">
    <property type="entry name" value="NAD(P)-binding Rossmann-fold domains"/>
    <property type="match status" value="1"/>
</dbReference>
<dbReference type="GO" id="GO:0005886">
    <property type="term" value="C:plasma membrane"/>
    <property type="evidence" value="ECO:0007669"/>
    <property type="project" value="TreeGrafter"/>
</dbReference>
<dbReference type="Proteomes" id="UP000248863">
    <property type="component" value="Unassembled WGS sequence"/>
</dbReference>
<dbReference type="Gene3D" id="1.20.1530.20">
    <property type="match status" value="1"/>
</dbReference>
<sequence>MQDLLAISVVLIAAAAIAAGLCARMRIPTLLGYILAGVIIGPSVGRLVQPGDALTFLSEIGVILLMFTVGLELSVAELWATRWRVLSAGGLQFALGSVAFGGVAYLLGASPSAAVMVGAAAAVSSTAICAKQLADQGELTTRHGRTSVAVLLFQDIATAPLLAALPLLASRTEAGTQIAIEVVRILAILGIIVLVGKPILYRSLAWVARHGHSEAFLLASILLVLITAWISHYLGIEPALGAFIAGLVLGESDFRHRIEDDIRPFRDLMVGLFFITTGVQLNLALVTQSPLSVIFWLFLLVPIKIVISAIALRLAKLGSLDAGRGAIILGHGGEFGLLLVSLGISADFLPATIGQPAMIAIAISMALAPLLIREHDRLVQHIFRAHRQPHHPQLEELEGFDQSKDLQQHVLVCGAGSLGRIVSRALLKAGISHLLFETRYEPFVQAKELGLPVILGDASRLATLEAAGVERARAVVVTFHQHRPAFRILRALRHRFPNLALIASARTEAAAEELQLIGNVNVFHEHIAAGLALARQCLQEVGLPRDRLEVLFSKMRRELHTE</sequence>
<dbReference type="InterPro" id="IPR038770">
    <property type="entry name" value="Na+/solute_symporter_sf"/>
</dbReference>
<comment type="caution">
    <text evidence="12">The sequence shown here is derived from an EMBL/GenBank/DDBJ whole genome shotgun (WGS) entry which is preliminary data.</text>
</comment>
<keyword evidence="2" id="KW-0813">Transport</keyword>
<evidence type="ECO:0000256" key="5">
    <source>
        <dbReference type="ARBA" id="ARBA00022692"/>
    </source>
</evidence>
<dbReference type="AlphaFoldDB" id="A0A327KVS4"/>
<evidence type="ECO:0000256" key="7">
    <source>
        <dbReference type="ARBA" id="ARBA00022989"/>
    </source>
</evidence>
<feature type="transmembrane region" description="Helical" evidence="10">
    <location>
        <begin position="215"/>
        <end position="233"/>
    </location>
</feature>
<protein>
    <recommendedName>
        <fullName evidence="11">RCK N-terminal domain-containing protein</fullName>
    </recommendedName>
</protein>
<keyword evidence="7 10" id="KW-1133">Transmembrane helix</keyword>
<keyword evidence="8" id="KW-0406">Ion transport</keyword>
<dbReference type="InterPro" id="IPR036291">
    <property type="entry name" value="NAD(P)-bd_dom_sf"/>
</dbReference>
<dbReference type="PANTHER" id="PTHR46157:SF4">
    <property type="entry name" value="K(+) EFFLUX ANTIPORTER 3, CHLOROPLASTIC"/>
    <property type="match status" value="1"/>
</dbReference>
<reference evidence="12 13" key="1">
    <citation type="submission" date="2017-07" db="EMBL/GenBank/DDBJ databases">
        <title>Draft Genome Sequences of Select Purple Nonsulfur Bacteria.</title>
        <authorList>
            <person name="Lasarre B."/>
            <person name="Mckinlay J.B."/>
        </authorList>
    </citation>
    <scope>NUCLEOTIDE SEQUENCE [LARGE SCALE GENOMIC DNA]</scope>
    <source>
        <strain evidence="12 13">DSM 11907</strain>
    </source>
</reference>
<evidence type="ECO:0000256" key="6">
    <source>
        <dbReference type="ARBA" id="ARBA00022958"/>
    </source>
</evidence>
<dbReference type="OrthoDB" id="9781411at2"/>
<evidence type="ECO:0000256" key="9">
    <source>
        <dbReference type="ARBA" id="ARBA00023136"/>
    </source>
</evidence>
<keyword evidence="4" id="KW-0633">Potassium transport</keyword>
<accession>A0A327KVS4</accession>
<feature type="transmembrane region" description="Helical" evidence="10">
    <location>
        <begin position="30"/>
        <end position="48"/>
    </location>
</feature>
<feature type="transmembrane region" description="Helical" evidence="10">
    <location>
        <begin position="54"/>
        <end position="73"/>
    </location>
</feature>
<keyword evidence="9 10" id="KW-0472">Membrane</keyword>
<keyword evidence="5 10" id="KW-0812">Transmembrane</keyword>
<dbReference type="Gene3D" id="3.40.50.720">
    <property type="entry name" value="NAD(P)-binding Rossmann-like Domain"/>
    <property type="match status" value="1"/>
</dbReference>
<evidence type="ECO:0000259" key="11">
    <source>
        <dbReference type="PROSITE" id="PS51201"/>
    </source>
</evidence>
<dbReference type="PROSITE" id="PS51201">
    <property type="entry name" value="RCK_N"/>
    <property type="match status" value="1"/>
</dbReference>
<keyword evidence="13" id="KW-1185">Reference proteome</keyword>
<name>A0A327KVS4_9BRAD</name>
<dbReference type="Pfam" id="PF00999">
    <property type="entry name" value="Na_H_Exchanger"/>
    <property type="match status" value="1"/>
</dbReference>
<feature type="transmembrane region" description="Helical" evidence="10">
    <location>
        <begin position="85"/>
        <end position="107"/>
    </location>
</feature>